<dbReference type="GO" id="GO:0051028">
    <property type="term" value="P:mRNA transport"/>
    <property type="evidence" value="ECO:0007669"/>
    <property type="project" value="UniProtKB-KW"/>
</dbReference>
<reference evidence="12" key="1">
    <citation type="submission" date="2016-10" db="EMBL/GenBank/DDBJ databases">
        <authorList>
            <person name="Benchimol M."/>
            <person name="Almeida L.G."/>
            <person name="Vasconcelos A.T."/>
            <person name="Perreira-Neves A."/>
            <person name="Rosa I.A."/>
            <person name="Tasca T."/>
            <person name="Bogo M.R."/>
            <person name="de Souza W."/>
        </authorList>
    </citation>
    <scope>NUCLEOTIDE SEQUENCE [LARGE SCALE GENOMIC DNA]</scope>
    <source>
        <strain evidence="12">K</strain>
    </source>
</reference>
<sequence length="237" mass="26069">MNFNFGKAPTSNTSSSTGTTGTSSTASTTSTGPAFSFNFQTNNTSKPGTTGAAASEPVNIPPELKNKTVKNVLETMESQLEQQARQFQTQARQIARWDRSIYDCLDLMIFLESQIKTVEGSQKELAQSANSLLQEQETFINTLREKTNKSTALTNDQRSKLYATAKKLGEDFLEMESQLKEIVEQTESENAADSTSDIDKVAQIANCHLDSMQWIANQCATIEEKLDAIMKSLPDTA</sequence>
<dbReference type="GO" id="GO:0006405">
    <property type="term" value="P:RNA export from nucleus"/>
    <property type="evidence" value="ECO:0007669"/>
    <property type="project" value="TreeGrafter"/>
</dbReference>
<dbReference type="GO" id="GO:0017056">
    <property type="term" value="F:structural constituent of nuclear pore"/>
    <property type="evidence" value="ECO:0007669"/>
    <property type="project" value="InterPro"/>
</dbReference>
<dbReference type="InterPro" id="IPR007758">
    <property type="entry name" value="Nucleoporin_NSP1_C"/>
</dbReference>
<dbReference type="RefSeq" id="XP_068358713.1">
    <property type="nucleotide sequence ID" value="XM_068505078.1"/>
</dbReference>
<evidence type="ECO:0000256" key="7">
    <source>
        <dbReference type="ARBA" id="ARBA00023132"/>
    </source>
</evidence>
<feature type="region of interest" description="Disordered" evidence="10">
    <location>
        <begin position="1"/>
        <end position="62"/>
    </location>
</feature>
<gene>
    <name evidence="12" type="ORF">TRFO_26650</name>
</gene>
<keyword evidence="3" id="KW-0813">Transport</keyword>
<evidence type="ECO:0000256" key="8">
    <source>
        <dbReference type="ARBA" id="ARBA00023242"/>
    </source>
</evidence>
<dbReference type="VEuPathDB" id="TrichDB:TRFO_26650"/>
<keyword evidence="4" id="KW-0509">mRNA transport</keyword>
<evidence type="ECO:0000256" key="6">
    <source>
        <dbReference type="ARBA" id="ARBA00023010"/>
    </source>
</evidence>
<evidence type="ECO:0000313" key="13">
    <source>
        <dbReference type="Proteomes" id="UP000179807"/>
    </source>
</evidence>
<dbReference type="GO" id="GO:0044613">
    <property type="term" value="C:nuclear pore central transport channel"/>
    <property type="evidence" value="ECO:0007669"/>
    <property type="project" value="TreeGrafter"/>
</dbReference>
<dbReference type="Proteomes" id="UP000179807">
    <property type="component" value="Unassembled WGS sequence"/>
</dbReference>
<dbReference type="OrthoDB" id="344345at2759"/>
<dbReference type="PANTHER" id="PTHR12084:SF0">
    <property type="entry name" value="NUCLEAR PORE GLYCOPROTEIN P62"/>
    <property type="match status" value="1"/>
</dbReference>
<dbReference type="Pfam" id="PF05064">
    <property type="entry name" value="Nsp1_C"/>
    <property type="match status" value="1"/>
</dbReference>
<dbReference type="AlphaFoldDB" id="A0A1J4K2A4"/>
<dbReference type="GO" id="GO:0005543">
    <property type="term" value="F:phospholipid binding"/>
    <property type="evidence" value="ECO:0007669"/>
    <property type="project" value="TreeGrafter"/>
</dbReference>
<evidence type="ECO:0000256" key="2">
    <source>
        <dbReference type="ARBA" id="ARBA00005911"/>
    </source>
</evidence>
<evidence type="ECO:0000256" key="10">
    <source>
        <dbReference type="SAM" id="MobiDB-lite"/>
    </source>
</evidence>
<organism evidence="12 13">
    <name type="scientific">Tritrichomonas foetus</name>
    <dbReference type="NCBI Taxonomy" id="1144522"/>
    <lineage>
        <taxon>Eukaryota</taxon>
        <taxon>Metamonada</taxon>
        <taxon>Parabasalia</taxon>
        <taxon>Tritrichomonadida</taxon>
        <taxon>Tritrichomonadidae</taxon>
        <taxon>Tritrichomonas</taxon>
    </lineage>
</organism>
<feature type="coiled-coil region" evidence="9">
    <location>
        <begin position="66"/>
        <end position="93"/>
    </location>
</feature>
<evidence type="ECO:0000313" key="12">
    <source>
        <dbReference type="EMBL" id="OHT05577.1"/>
    </source>
</evidence>
<evidence type="ECO:0000256" key="1">
    <source>
        <dbReference type="ARBA" id="ARBA00004567"/>
    </source>
</evidence>
<comment type="caution">
    <text evidence="12">The sequence shown here is derived from an EMBL/GenBank/DDBJ whole genome shotgun (WGS) entry which is preliminary data.</text>
</comment>
<feature type="compositionally biased region" description="Low complexity" evidence="10">
    <location>
        <begin position="10"/>
        <end position="32"/>
    </location>
</feature>
<evidence type="ECO:0000256" key="9">
    <source>
        <dbReference type="SAM" id="Coils"/>
    </source>
</evidence>
<keyword evidence="9" id="KW-0175">Coiled coil</keyword>
<evidence type="ECO:0000256" key="4">
    <source>
        <dbReference type="ARBA" id="ARBA00022816"/>
    </source>
</evidence>
<dbReference type="GO" id="GO:0006606">
    <property type="term" value="P:protein import into nucleus"/>
    <property type="evidence" value="ECO:0007669"/>
    <property type="project" value="TreeGrafter"/>
</dbReference>
<dbReference type="GeneID" id="94839782"/>
<dbReference type="EMBL" id="MLAK01000753">
    <property type="protein sequence ID" value="OHT05577.1"/>
    <property type="molecule type" value="Genomic_DNA"/>
</dbReference>
<protein>
    <recommendedName>
        <fullName evidence="11">Nucleoporin NSP1-like C-terminal domain-containing protein</fullName>
    </recommendedName>
</protein>
<keyword evidence="6" id="KW-0811">Translocation</keyword>
<keyword evidence="7" id="KW-0906">Nuclear pore complex</keyword>
<feature type="domain" description="Nucleoporin NSP1-like C-terminal" evidence="11">
    <location>
        <begin position="55"/>
        <end position="158"/>
    </location>
</feature>
<keyword evidence="13" id="KW-1185">Reference proteome</keyword>
<feature type="compositionally biased region" description="Polar residues" evidence="10">
    <location>
        <begin position="37"/>
        <end position="48"/>
    </location>
</feature>
<accession>A0A1J4K2A4</accession>
<name>A0A1J4K2A4_9EUKA</name>
<comment type="subcellular location">
    <subcellularLocation>
        <location evidence="1">Nucleus</location>
        <location evidence="1">Nuclear pore complex</location>
    </subcellularLocation>
</comment>
<evidence type="ECO:0000256" key="5">
    <source>
        <dbReference type="ARBA" id="ARBA00022927"/>
    </source>
</evidence>
<keyword evidence="5" id="KW-0653">Protein transport</keyword>
<dbReference type="InterPro" id="IPR026010">
    <property type="entry name" value="NSP1/NUP62"/>
</dbReference>
<evidence type="ECO:0000259" key="11">
    <source>
        <dbReference type="Pfam" id="PF05064"/>
    </source>
</evidence>
<comment type="similarity">
    <text evidence="2">Belongs to the nucleoporin NSP1/NUP62 family.</text>
</comment>
<keyword evidence="8" id="KW-0539">Nucleus</keyword>
<dbReference type="PANTHER" id="PTHR12084">
    <property type="entry name" value="NUCLEAR PORE GLYCOPROTEIN P62-RELATED"/>
    <property type="match status" value="1"/>
</dbReference>
<evidence type="ECO:0000256" key="3">
    <source>
        <dbReference type="ARBA" id="ARBA00022448"/>
    </source>
</evidence>
<proteinExistence type="inferred from homology"/>